<reference evidence="2" key="1">
    <citation type="submission" date="2016-10" db="EMBL/GenBank/DDBJ databases">
        <authorList>
            <person name="Varghese N."/>
            <person name="Submissions S."/>
        </authorList>
    </citation>
    <scope>NUCLEOTIDE SEQUENCE [LARGE SCALE GENOMIC DNA]</scope>
    <source>
        <strain evidence="2">DSM 44718</strain>
    </source>
</reference>
<protein>
    <submittedName>
        <fullName evidence="1">Uncharacterized protein</fullName>
    </submittedName>
</protein>
<dbReference type="RefSeq" id="WP_090803805.1">
    <property type="nucleotide sequence ID" value="NZ_BOND01000029.1"/>
</dbReference>
<name>A0A1H3URI5_9ACTN</name>
<dbReference type="OrthoDB" id="3390107at2"/>
<keyword evidence="2" id="KW-1185">Reference proteome</keyword>
<dbReference type="AlphaFoldDB" id="A0A1H3URI5"/>
<dbReference type="Proteomes" id="UP000199632">
    <property type="component" value="Unassembled WGS sequence"/>
</dbReference>
<proteinExistence type="predicted"/>
<sequence>MTGPVRDIDRGTRIVDGVQVHLTELVWSDQGRSFEVHRTDTGADLTEDGCFDTLPTDTQIAALLHATQGLWSRPGCGTTIDAARANMITDHVRDCDLVDGGTTGPTRPANPIT</sequence>
<evidence type="ECO:0000313" key="2">
    <source>
        <dbReference type="Proteomes" id="UP000199632"/>
    </source>
</evidence>
<gene>
    <name evidence="1" type="ORF">SAMN05421684_7913</name>
</gene>
<dbReference type="EMBL" id="FNQB01000005">
    <property type="protein sequence ID" value="SDZ65053.1"/>
    <property type="molecule type" value="Genomic_DNA"/>
</dbReference>
<evidence type="ECO:0000313" key="1">
    <source>
        <dbReference type="EMBL" id="SDZ65053.1"/>
    </source>
</evidence>
<accession>A0A1H3URI5</accession>
<organism evidence="1 2">
    <name type="scientific">Asanoa ishikariensis</name>
    <dbReference type="NCBI Taxonomy" id="137265"/>
    <lineage>
        <taxon>Bacteria</taxon>
        <taxon>Bacillati</taxon>
        <taxon>Actinomycetota</taxon>
        <taxon>Actinomycetes</taxon>
        <taxon>Micromonosporales</taxon>
        <taxon>Micromonosporaceae</taxon>
        <taxon>Asanoa</taxon>
    </lineage>
</organism>